<dbReference type="EMBL" id="QKZK01000031">
    <property type="protein sequence ID" value="PZX12404.1"/>
    <property type="molecule type" value="Genomic_DNA"/>
</dbReference>
<sequence length="287" mass="32583">MSSNSSVALVLEGGGFRGMFTAGVLEVLLREQIFFQEVIGVSAGAAYGVSYVSRQPGRNLVVNRFVNHPQYCGWKHLFKHGSYFNWEFIYRTIPTQLLPFDYQAFARSSSRMTVVVSNIDTGLPEYHRVTGSSFEEFRDWLTATSSLPIISPPKCIDGSRYMDGGLLDSIPVSQALGNGQSRAVVVLTRPKGYRKRPPRFPALVRRCCRNYPLVADMLLNRARRYNQAVDQLEALEQAGTVFVIRPTFTMTVSRLDNHPRHLEALYHQAMEQMQKELPRLREWLGNC</sequence>
<name>A0A2W7N6C1_9BACT</name>
<feature type="short sequence motif" description="GXGXXG" evidence="4">
    <location>
        <begin position="13"/>
        <end position="18"/>
    </location>
</feature>
<dbReference type="InterPro" id="IPR016035">
    <property type="entry name" value="Acyl_Trfase/lysoPLipase"/>
</dbReference>
<evidence type="ECO:0000313" key="7">
    <source>
        <dbReference type="Proteomes" id="UP000249239"/>
    </source>
</evidence>
<dbReference type="PROSITE" id="PS51635">
    <property type="entry name" value="PNPLA"/>
    <property type="match status" value="1"/>
</dbReference>
<reference evidence="6 7" key="1">
    <citation type="submission" date="2018-06" db="EMBL/GenBank/DDBJ databases">
        <title>Genomic Encyclopedia of Archaeal and Bacterial Type Strains, Phase II (KMG-II): from individual species to whole genera.</title>
        <authorList>
            <person name="Goeker M."/>
        </authorList>
    </citation>
    <scope>NUCLEOTIDE SEQUENCE [LARGE SCALE GENOMIC DNA]</scope>
    <source>
        <strain evidence="6 7">DSM 6779</strain>
    </source>
</reference>
<evidence type="ECO:0000256" key="2">
    <source>
        <dbReference type="ARBA" id="ARBA00022963"/>
    </source>
</evidence>
<organism evidence="6 7">
    <name type="scientific">Breznakibacter xylanolyticus</name>
    <dbReference type="NCBI Taxonomy" id="990"/>
    <lineage>
        <taxon>Bacteria</taxon>
        <taxon>Pseudomonadati</taxon>
        <taxon>Bacteroidota</taxon>
        <taxon>Bacteroidia</taxon>
        <taxon>Marinilabiliales</taxon>
        <taxon>Marinilabiliaceae</taxon>
        <taxon>Breznakibacter</taxon>
    </lineage>
</organism>
<gene>
    <name evidence="6" type="ORF">LX69_02873</name>
</gene>
<comment type="caution">
    <text evidence="6">The sequence shown here is derived from an EMBL/GenBank/DDBJ whole genome shotgun (WGS) entry which is preliminary data.</text>
</comment>
<feature type="domain" description="PNPLA" evidence="5">
    <location>
        <begin position="9"/>
        <end position="176"/>
    </location>
</feature>
<evidence type="ECO:0000259" key="5">
    <source>
        <dbReference type="PROSITE" id="PS51635"/>
    </source>
</evidence>
<accession>A0A2W7N6C1</accession>
<protein>
    <submittedName>
        <fullName evidence="6">Putative patatin/cPLA2 family phospholipase</fullName>
    </submittedName>
</protein>
<feature type="short sequence motif" description="GXSXG" evidence="4">
    <location>
        <begin position="40"/>
        <end position="44"/>
    </location>
</feature>
<dbReference type="GO" id="GO:0016787">
    <property type="term" value="F:hydrolase activity"/>
    <property type="evidence" value="ECO:0007669"/>
    <property type="project" value="UniProtKB-UniRule"/>
</dbReference>
<dbReference type="PANTHER" id="PTHR14226:SF25">
    <property type="entry name" value="PHOSPHOESTERASE"/>
    <property type="match status" value="1"/>
</dbReference>
<dbReference type="RefSeq" id="WP_170124409.1">
    <property type="nucleotide sequence ID" value="NZ_QKZK01000031.1"/>
</dbReference>
<dbReference type="Gene3D" id="3.40.1090.10">
    <property type="entry name" value="Cytosolic phospholipase A2 catalytic domain"/>
    <property type="match status" value="2"/>
</dbReference>
<dbReference type="CDD" id="cd07208">
    <property type="entry name" value="Pat_hypo_Ecoli_yjju_like"/>
    <property type="match status" value="1"/>
</dbReference>
<dbReference type="Proteomes" id="UP000249239">
    <property type="component" value="Unassembled WGS sequence"/>
</dbReference>
<dbReference type="PANTHER" id="PTHR14226">
    <property type="entry name" value="NEUROPATHY TARGET ESTERASE/SWISS CHEESE D.MELANOGASTER"/>
    <property type="match status" value="1"/>
</dbReference>
<dbReference type="AlphaFoldDB" id="A0A2W7N6C1"/>
<dbReference type="InterPro" id="IPR037483">
    <property type="entry name" value="YjjU-like"/>
</dbReference>
<keyword evidence="7" id="KW-1185">Reference proteome</keyword>
<keyword evidence="2 4" id="KW-0442">Lipid degradation</keyword>
<keyword evidence="1 4" id="KW-0378">Hydrolase</keyword>
<evidence type="ECO:0000256" key="1">
    <source>
        <dbReference type="ARBA" id="ARBA00022801"/>
    </source>
</evidence>
<feature type="active site" description="Nucleophile" evidence="4">
    <location>
        <position position="42"/>
    </location>
</feature>
<dbReference type="InterPro" id="IPR045943">
    <property type="entry name" value="DUF6363"/>
</dbReference>
<dbReference type="GO" id="GO:0016042">
    <property type="term" value="P:lipid catabolic process"/>
    <property type="evidence" value="ECO:0007669"/>
    <property type="project" value="UniProtKB-UniRule"/>
</dbReference>
<dbReference type="InterPro" id="IPR050301">
    <property type="entry name" value="NTE"/>
</dbReference>
<keyword evidence="3 4" id="KW-0443">Lipid metabolism</keyword>
<feature type="short sequence motif" description="DGA/G" evidence="4">
    <location>
        <begin position="163"/>
        <end position="165"/>
    </location>
</feature>
<dbReference type="Pfam" id="PF01734">
    <property type="entry name" value="Patatin"/>
    <property type="match status" value="1"/>
</dbReference>
<feature type="active site" description="Proton acceptor" evidence="4">
    <location>
        <position position="163"/>
    </location>
</feature>
<proteinExistence type="predicted"/>
<evidence type="ECO:0000256" key="3">
    <source>
        <dbReference type="ARBA" id="ARBA00023098"/>
    </source>
</evidence>
<dbReference type="Pfam" id="PF19890">
    <property type="entry name" value="DUF6363"/>
    <property type="match status" value="1"/>
</dbReference>
<dbReference type="InterPro" id="IPR002641">
    <property type="entry name" value="PNPLA_dom"/>
</dbReference>
<evidence type="ECO:0000256" key="4">
    <source>
        <dbReference type="PROSITE-ProRule" id="PRU01161"/>
    </source>
</evidence>
<evidence type="ECO:0000313" key="6">
    <source>
        <dbReference type="EMBL" id="PZX12404.1"/>
    </source>
</evidence>
<dbReference type="SUPFAM" id="SSF52151">
    <property type="entry name" value="FabD/lysophospholipase-like"/>
    <property type="match status" value="1"/>
</dbReference>